<dbReference type="GO" id="GO:0005787">
    <property type="term" value="C:signal peptidase complex"/>
    <property type="evidence" value="ECO:0007669"/>
    <property type="project" value="UniProtKB-UniRule"/>
</dbReference>
<dbReference type="PANTHER" id="PTHR13085">
    <property type="entry name" value="MICROSOMAL SIGNAL PEPTIDASE 25 KDA SUBUNIT"/>
    <property type="match status" value="1"/>
</dbReference>
<evidence type="ECO:0000313" key="10">
    <source>
        <dbReference type="EMBL" id="ESO92741.1"/>
    </source>
</evidence>
<keyword evidence="11" id="KW-1185">Reference proteome</keyword>
<evidence type="ECO:0000313" key="11">
    <source>
        <dbReference type="Proteomes" id="UP000030746"/>
    </source>
</evidence>
<dbReference type="GO" id="GO:0008233">
    <property type="term" value="F:peptidase activity"/>
    <property type="evidence" value="ECO:0007669"/>
    <property type="project" value="UniProtKB-UniRule"/>
</dbReference>
<keyword evidence="4 9" id="KW-0812">Transmembrane</keyword>
<comment type="similarity">
    <text evidence="2 9">Belongs to the SPCS2 family.</text>
</comment>
<evidence type="ECO:0000256" key="1">
    <source>
        <dbReference type="ARBA" id="ARBA00004477"/>
    </source>
</evidence>
<evidence type="ECO:0000256" key="8">
    <source>
        <dbReference type="ARBA" id="ARBA00045608"/>
    </source>
</evidence>
<comment type="subcellular location">
    <subcellularLocation>
        <location evidence="1 9">Endoplasmic reticulum membrane</location>
        <topology evidence="1 9">Multi-pass membrane protein</topology>
    </subcellularLocation>
</comment>
<feature type="transmembrane region" description="Helical" evidence="9">
    <location>
        <begin position="50"/>
        <end position="68"/>
    </location>
</feature>
<feature type="transmembrane region" description="Helical" evidence="9">
    <location>
        <begin position="80"/>
        <end position="98"/>
    </location>
</feature>
<dbReference type="HOGENOM" id="CLU_094622_0_0_1"/>
<comment type="function">
    <text evidence="8 9">Component of the signal peptidase complex (SPC) which catalyzes the cleavage of N-terminal signal sequences from nascent proteins as they are translocated into the lumen of the endoplasmic reticulum. Enhances the enzymatic activity of SPC and facilitates the interactions between different components of the translocation site.</text>
</comment>
<dbReference type="CTD" id="20244882"/>
<dbReference type="OMA" id="CCAMWHY"/>
<evidence type="ECO:0000256" key="5">
    <source>
        <dbReference type="ARBA" id="ARBA00022824"/>
    </source>
</evidence>
<dbReference type="GO" id="GO:0006465">
    <property type="term" value="P:signal peptide processing"/>
    <property type="evidence" value="ECO:0007669"/>
    <property type="project" value="UniProtKB-UniRule"/>
</dbReference>
<dbReference type="KEGG" id="lgi:LOTGIDRAFT_190233"/>
<evidence type="ECO:0000256" key="6">
    <source>
        <dbReference type="ARBA" id="ARBA00022989"/>
    </source>
</evidence>
<keyword evidence="7 9" id="KW-0472">Membrane</keyword>
<dbReference type="InterPro" id="IPR009582">
    <property type="entry name" value="Spc2/SPCS2"/>
</dbReference>
<evidence type="ECO:0000256" key="9">
    <source>
        <dbReference type="RuleBase" id="RU368033"/>
    </source>
</evidence>
<dbReference type="EMBL" id="KB202014">
    <property type="protein sequence ID" value="ESO92741.1"/>
    <property type="molecule type" value="Genomic_DNA"/>
</dbReference>
<keyword evidence="6 9" id="KW-1133">Transmembrane helix</keyword>
<protein>
    <recommendedName>
        <fullName evidence="3 9">Signal peptidase complex subunit 2</fullName>
    </recommendedName>
</protein>
<gene>
    <name evidence="10" type="ORF">LOTGIDRAFT_190233</name>
</gene>
<evidence type="ECO:0000256" key="2">
    <source>
        <dbReference type="ARBA" id="ARBA00007324"/>
    </source>
</evidence>
<dbReference type="RefSeq" id="XP_009056430.1">
    <property type="nucleotide sequence ID" value="XM_009058182.1"/>
</dbReference>
<evidence type="ECO:0000256" key="3">
    <source>
        <dbReference type="ARBA" id="ARBA00017057"/>
    </source>
</evidence>
<dbReference type="OrthoDB" id="29558at2759"/>
<dbReference type="PANTHER" id="PTHR13085:SF0">
    <property type="entry name" value="SIGNAL PEPTIDASE COMPLEX SUBUNIT 2"/>
    <property type="match status" value="1"/>
</dbReference>
<dbReference type="STRING" id="225164.V4AH73"/>
<evidence type="ECO:0000256" key="7">
    <source>
        <dbReference type="ARBA" id="ARBA00023136"/>
    </source>
</evidence>
<sequence>MSNNESIEDKPVKIDKWDGTALKNSLDDAAKKVMLEKGYKMKECSRLMDGRLVICTIAVGFAMFALVWDYLKPFPQSKPVLIVCVLSYFILMGILTLYTTYKEMGIFLVALEKDKAGVDPDDIWTLSSVLKKYDDMYTLQISFQDGKTKKTQTIEKQRSVANFFDEEGILHFEKFEQFVKQIKESLNTDKKNK</sequence>
<reference evidence="10 11" key="1">
    <citation type="journal article" date="2013" name="Nature">
        <title>Insights into bilaterian evolution from three spiralian genomes.</title>
        <authorList>
            <person name="Simakov O."/>
            <person name="Marletaz F."/>
            <person name="Cho S.J."/>
            <person name="Edsinger-Gonzales E."/>
            <person name="Havlak P."/>
            <person name="Hellsten U."/>
            <person name="Kuo D.H."/>
            <person name="Larsson T."/>
            <person name="Lv J."/>
            <person name="Arendt D."/>
            <person name="Savage R."/>
            <person name="Osoegawa K."/>
            <person name="de Jong P."/>
            <person name="Grimwood J."/>
            <person name="Chapman J.A."/>
            <person name="Shapiro H."/>
            <person name="Aerts A."/>
            <person name="Otillar R.P."/>
            <person name="Terry A.Y."/>
            <person name="Boore J.L."/>
            <person name="Grigoriev I.V."/>
            <person name="Lindberg D.R."/>
            <person name="Seaver E.C."/>
            <person name="Weisblat D.A."/>
            <person name="Putnam N.H."/>
            <person name="Rokhsar D.S."/>
        </authorList>
    </citation>
    <scope>NUCLEOTIDE SEQUENCE [LARGE SCALE GENOMIC DNA]</scope>
</reference>
<dbReference type="GeneID" id="20244882"/>
<dbReference type="GO" id="GO:0045047">
    <property type="term" value="P:protein targeting to ER"/>
    <property type="evidence" value="ECO:0007669"/>
    <property type="project" value="TreeGrafter"/>
</dbReference>
<dbReference type="Proteomes" id="UP000030746">
    <property type="component" value="Unassembled WGS sequence"/>
</dbReference>
<accession>V4AH73</accession>
<proteinExistence type="inferred from homology"/>
<evidence type="ECO:0000256" key="4">
    <source>
        <dbReference type="ARBA" id="ARBA00022692"/>
    </source>
</evidence>
<dbReference type="Pfam" id="PF06703">
    <property type="entry name" value="SPC25"/>
    <property type="match status" value="1"/>
</dbReference>
<organism evidence="10 11">
    <name type="scientific">Lottia gigantea</name>
    <name type="common">Giant owl limpet</name>
    <dbReference type="NCBI Taxonomy" id="225164"/>
    <lineage>
        <taxon>Eukaryota</taxon>
        <taxon>Metazoa</taxon>
        <taxon>Spiralia</taxon>
        <taxon>Lophotrochozoa</taxon>
        <taxon>Mollusca</taxon>
        <taxon>Gastropoda</taxon>
        <taxon>Patellogastropoda</taxon>
        <taxon>Lottioidea</taxon>
        <taxon>Lottiidae</taxon>
        <taxon>Lottia</taxon>
    </lineage>
</organism>
<keyword evidence="5 9" id="KW-0256">Endoplasmic reticulum</keyword>
<dbReference type="AlphaFoldDB" id="V4AH73"/>
<name>V4AH73_LOTGI</name>